<proteinExistence type="predicted"/>
<dbReference type="Pfam" id="PF17236">
    <property type="entry name" value="SU10_MCP"/>
    <property type="match status" value="1"/>
</dbReference>
<sequence length="324" mass="34420">MTQVAGTLDTYVQKGQREDLQDAIYNISKADTPFISNIGRGKAKAVKHEWQTDALAPADTTNAQLEGDEFSYTQRAGTIRVGNVCQISRKPIIVSGTAEAVDKAGRKSEVKYQSLKAGKELKKDEEAILLSGQASNAGGSTSNGGTNTPRKLGGFPSWLVTNVSRGAGGANGGFNQGTGQVVAPTAGTARAFAESQVKDIQQSCYTAGGNPSMLMMPVAYKRQFSAFPGIAQQRRDTGNKAATIVAAADVYVGDFGPLSAVPNRQFVANRVLMIDPSMVKLAWLRPMQVVKPAQTGDATKRMLLTEYTLEVSNEAAHGTIEDLT</sequence>
<gene>
    <name evidence="1" type="ORF">MOTC310_11715</name>
</gene>
<protein>
    <submittedName>
        <fullName evidence="1">Head protein</fullName>
    </submittedName>
</protein>
<reference evidence="1 2" key="1">
    <citation type="journal article" date="2012" name="Genet. Mol. Biol.">
        <title>Analysis of 16S rRNA and mxaF genes revealing insights into Methylobacterium niche-specific plant association.</title>
        <authorList>
            <person name="Dourado M.N."/>
            <person name="Andreote F.D."/>
            <person name="Dini-Andreote F."/>
            <person name="Conti R."/>
            <person name="Araujo J.M."/>
            <person name="Araujo W.L."/>
        </authorList>
    </citation>
    <scope>NUCLEOTIDE SEQUENCE [LARGE SCALE GENOMIC DNA]</scope>
    <source>
        <strain evidence="1 2">TC3-10</strain>
    </source>
</reference>
<dbReference type="Proteomes" id="UP001355206">
    <property type="component" value="Unassembled WGS sequence"/>
</dbReference>
<accession>A0ABU7TN44</accession>
<comment type="caution">
    <text evidence="1">The sequence shown here is derived from an EMBL/GenBank/DDBJ whole genome shotgun (WGS) entry which is preliminary data.</text>
</comment>
<evidence type="ECO:0000313" key="2">
    <source>
        <dbReference type="Proteomes" id="UP001355206"/>
    </source>
</evidence>
<organism evidence="1 2">
    <name type="scientific">Methylobacterium oryzae</name>
    <dbReference type="NCBI Taxonomy" id="334852"/>
    <lineage>
        <taxon>Bacteria</taxon>
        <taxon>Pseudomonadati</taxon>
        <taxon>Pseudomonadota</taxon>
        <taxon>Alphaproteobacteria</taxon>
        <taxon>Hyphomicrobiales</taxon>
        <taxon>Methylobacteriaceae</taxon>
        <taxon>Methylobacterium</taxon>
    </lineage>
</organism>
<dbReference type="InterPro" id="IPR035198">
    <property type="entry name" value="SU10_MCP"/>
</dbReference>
<dbReference type="EMBL" id="MLCA01000006">
    <property type="protein sequence ID" value="MEE7491091.1"/>
    <property type="molecule type" value="Genomic_DNA"/>
</dbReference>
<keyword evidence="2" id="KW-1185">Reference proteome</keyword>
<dbReference type="RefSeq" id="WP_331301878.1">
    <property type="nucleotide sequence ID" value="NZ_MLCA01000006.1"/>
</dbReference>
<evidence type="ECO:0000313" key="1">
    <source>
        <dbReference type="EMBL" id="MEE7491091.1"/>
    </source>
</evidence>
<name>A0ABU7TN44_9HYPH</name>